<feature type="transmembrane region" description="Helical" evidence="1">
    <location>
        <begin position="276"/>
        <end position="295"/>
    </location>
</feature>
<feature type="transmembrane region" description="Helical" evidence="1">
    <location>
        <begin position="237"/>
        <end position="264"/>
    </location>
</feature>
<accession>A0ABP9D0S2</accession>
<organism evidence="2 3">
    <name type="scientific">Tomitella cavernea</name>
    <dbReference type="NCBI Taxonomy" id="1387982"/>
    <lineage>
        <taxon>Bacteria</taxon>
        <taxon>Bacillati</taxon>
        <taxon>Actinomycetota</taxon>
        <taxon>Actinomycetes</taxon>
        <taxon>Mycobacteriales</taxon>
        <taxon>Tomitella</taxon>
    </lineage>
</organism>
<dbReference type="RefSeq" id="WP_200171330.1">
    <property type="nucleotide sequence ID" value="NZ_BAABKQ010000001.1"/>
</dbReference>
<sequence length="403" mass="43791">MTDHCSPAFAELAHSMGFSCAETGGVVSFRSPFGLENWTLPVLGTLIIVGSVLALLYAIVRLRRHGDPTNLVLWFGALFFLFIIEPPIYFPAHFGTEEYLGTMFAHNVFAVDFLWGRLPLYIVAIYPLMATMAFELVRMLGVFRRYGVFIGAACVGFVHHAFYEIFDQLGPQLRWWEWSADNEIAKPFLDAVPVPSIVVFAALWPMSLALCVQFFVGRHVDAGRRFGMQSTDAGRRFGGWSLTGRTVVVGLLASVGVLILPMPATIMGIGGNGWRAAGYVIELAAIAVIAVVVLTRQWLRLRPGSGAGLLTGADSVRHDNPFIRFYAIVYLVVLAVLWASALPDYIAAVDGVTANGDPIGNLWYTLACFAVAIAVVAAAWSVRQARPVLAGDGPAEHALTPTS</sequence>
<keyword evidence="3" id="KW-1185">Reference proteome</keyword>
<feature type="transmembrane region" description="Helical" evidence="1">
    <location>
        <begin position="197"/>
        <end position="216"/>
    </location>
</feature>
<comment type="caution">
    <text evidence="2">The sequence shown here is derived from an EMBL/GenBank/DDBJ whole genome shotgun (WGS) entry which is preliminary data.</text>
</comment>
<gene>
    <name evidence="2" type="ORF">GCM10023353_37020</name>
</gene>
<feature type="transmembrane region" description="Helical" evidence="1">
    <location>
        <begin position="362"/>
        <end position="382"/>
    </location>
</feature>
<evidence type="ECO:0000313" key="2">
    <source>
        <dbReference type="EMBL" id="GAA4824528.1"/>
    </source>
</evidence>
<keyword evidence="1" id="KW-0472">Membrane</keyword>
<feature type="transmembrane region" description="Helical" evidence="1">
    <location>
        <begin position="38"/>
        <end position="59"/>
    </location>
</feature>
<keyword evidence="1" id="KW-1133">Transmembrane helix</keyword>
<dbReference type="EMBL" id="BAABKQ010000001">
    <property type="protein sequence ID" value="GAA4824528.1"/>
    <property type="molecule type" value="Genomic_DNA"/>
</dbReference>
<feature type="transmembrane region" description="Helical" evidence="1">
    <location>
        <begin position="325"/>
        <end position="342"/>
    </location>
</feature>
<feature type="transmembrane region" description="Helical" evidence="1">
    <location>
        <begin position="146"/>
        <end position="166"/>
    </location>
</feature>
<evidence type="ECO:0000256" key="1">
    <source>
        <dbReference type="SAM" id="Phobius"/>
    </source>
</evidence>
<feature type="transmembrane region" description="Helical" evidence="1">
    <location>
        <begin position="114"/>
        <end position="134"/>
    </location>
</feature>
<protein>
    <submittedName>
        <fullName evidence="2">Uncharacterized protein</fullName>
    </submittedName>
</protein>
<name>A0ABP9D0S2_9ACTN</name>
<feature type="transmembrane region" description="Helical" evidence="1">
    <location>
        <begin position="71"/>
        <end position="94"/>
    </location>
</feature>
<proteinExistence type="predicted"/>
<keyword evidence="1" id="KW-0812">Transmembrane</keyword>
<evidence type="ECO:0000313" key="3">
    <source>
        <dbReference type="Proteomes" id="UP001500839"/>
    </source>
</evidence>
<dbReference type="Proteomes" id="UP001500839">
    <property type="component" value="Unassembled WGS sequence"/>
</dbReference>
<reference evidence="3" key="1">
    <citation type="journal article" date="2019" name="Int. J. Syst. Evol. Microbiol.">
        <title>The Global Catalogue of Microorganisms (GCM) 10K type strain sequencing project: providing services to taxonomists for standard genome sequencing and annotation.</title>
        <authorList>
            <consortium name="The Broad Institute Genomics Platform"/>
            <consortium name="The Broad Institute Genome Sequencing Center for Infectious Disease"/>
            <person name="Wu L."/>
            <person name="Ma J."/>
        </authorList>
    </citation>
    <scope>NUCLEOTIDE SEQUENCE [LARGE SCALE GENOMIC DNA]</scope>
    <source>
        <strain evidence="3">JCM 18542</strain>
    </source>
</reference>